<dbReference type="SUPFAM" id="SSF81321">
    <property type="entry name" value="Family A G protein-coupled receptor-like"/>
    <property type="match status" value="1"/>
</dbReference>
<keyword evidence="6" id="KW-1133">Transmembrane helix</keyword>
<reference evidence="7 8" key="1">
    <citation type="submission" date="2019-06" db="EMBL/GenBank/DDBJ databases">
        <title>Draft genomes of female and male turbot (Scophthalmus maximus).</title>
        <authorList>
            <person name="Xu H."/>
            <person name="Xu X.-W."/>
            <person name="Shao C."/>
            <person name="Chen S."/>
        </authorList>
    </citation>
    <scope>NUCLEOTIDE SEQUENCE [LARGE SCALE GENOMIC DNA]</scope>
    <source>
        <strain evidence="7">Ysfricsl-2016a</strain>
        <tissue evidence="7">Blood</tissue>
    </source>
</reference>
<comment type="caution">
    <text evidence="7">The sequence shown here is derived from an EMBL/GenBank/DDBJ whole genome shotgun (WGS) entry which is preliminary data.</text>
</comment>
<dbReference type="Gene3D" id="1.20.1070.10">
    <property type="entry name" value="Rhodopsin 7-helix transmembrane proteins"/>
    <property type="match status" value="1"/>
</dbReference>
<evidence type="ECO:0000256" key="1">
    <source>
        <dbReference type="ARBA" id="ARBA00004141"/>
    </source>
</evidence>
<feature type="transmembrane region" description="Helical" evidence="6">
    <location>
        <begin position="163"/>
        <end position="185"/>
    </location>
</feature>
<feature type="transmembrane region" description="Helical" evidence="6">
    <location>
        <begin position="128"/>
        <end position="151"/>
    </location>
</feature>
<evidence type="ECO:0000313" key="8">
    <source>
        <dbReference type="Proteomes" id="UP000438429"/>
    </source>
</evidence>
<evidence type="ECO:0000313" key="7">
    <source>
        <dbReference type="EMBL" id="KAF0037477.1"/>
    </source>
</evidence>
<keyword evidence="3" id="KW-0675">Receptor</keyword>
<keyword evidence="5" id="KW-0807">Transducer</keyword>
<feature type="transmembrane region" description="Helical" evidence="6">
    <location>
        <begin position="92"/>
        <end position="116"/>
    </location>
</feature>
<feature type="transmembrane region" description="Helical" evidence="6">
    <location>
        <begin position="243"/>
        <end position="263"/>
    </location>
</feature>
<accession>A0A6A4SVF6</accession>
<dbReference type="PANTHER" id="PTHR24232">
    <property type="entry name" value="G-PROTEIN COUPLED RECEPTOR"/>
    <property type="match status" value="1"/>
</dbReference>
<evidence type="ECO:0000256" key="3">
    <source>
        <dbReference type="ARBA" id="ARBA00023170"/>
    </source>
</evidence>
<feature type="transmembrane region" description="Helical" evidence="6">
    <location>
        <begin position="59"/>
        <end position="80"/>
    </location>
</feature>
<proteinExistence type="predicted"/>
<keyword evidence="4" id="KW-0325">Glycoprotein</keyword>
<dbReference type="GO" id="GO:0005886">
    <property type="term" value="C:plasma membrane"/>
    <property type="evidence" value="ECO:0007669"/>
    <property type="project" value="TreeGrafter"/>
</dbReference>
<evidence type="ECO:0000256" key="5">
    <source>
        <dbReference type="ARBA" id="ARBA00023224"/>
    </source>
</evidence>
<dbReference type="Proteomes" id="UP000438429">
    <property type="component" value="Unassembled WGS sequence"/>
</dbReference>
<name>A0A6A4SVF6_SCOMX</name>
<evidence type="ECO:0000256" key="4">
    <source>
        <dbReference type="ARBA" id="ARBA00023180"/>
    </source>
</evidence>
<dbReference type="GO" id="GO:0007200">
    <property type="term" value="P:phospholipase C-activating G protein-coupled receptor signaling pathway"/>
    <property type="evidence" value="ECO:0007669"/>
    <property type="project" value="TreeGrafter"/>
</dbReference>
<dbReference type="GO" id="GO:0035025">
    <property type="term" value="P:positive regulation of Rho protein signal transduction"/>
    <property type="evidence" value="ECO:0007669"/>
    <property type="project" value="TreeGrafter"/>
</dbReference>
<evidence type="ECO:0000256" key="6">
    <source>
        <dbReference type="SAM" id="Phobius"/>
    </source>
</evidence>
<evidence type="ECO:0000256" key="2">
    <source>
        <dbReference type="ARBA" id="ARBA00023040"/>
    </source>
</evidence>
<gene>
    <name evidence="7" type="ORF">F2P81_010351</name>
</gene>
<keyword evidence="2" id="KW-0297">G-protein coupled receptor</keyword>
<dbReference type="PANTHER" id="PTHR24232:SF107">
    <property type="entry name" value="HYDROXYCARBOXYLIC ACID RECEPTOR 2-LIKE"/>
    <property type="match status" value="1"/>
</dbReference>
<dbReference type="EMBL" id="VEVO01000009">
    <property type="protein sequence ID" value="KAF0037477.1"/>
    <property type="molecule type" value="Genomic_DNA"/>
</dbReference>
<dbReference type="GO" id="GO:0004930">
    <property type="term" value="F:G protein-coupled receptor activity"/>
    <property type="evidence" value="ECO:0007669"/>
    <property type="project" value="UniProtKB-KW"/>
</dbReference>
<sequence>MNNTTLGNGSLLPFCDNLLNRDVTVFANVPILMIRLPANIYIMQLIISRHLITSEFYALNEAIFLTFIHFYDILALVAYICPNTLVMRIRMFILGFILTGRPCLMALICVERYVAVVQPLVFLRFKQLMCKLVFCGIIWLATLASCCNNILMHSESDDLSALLMVQIMLCFVMKLYCCIATLLALKRPGPGEGVQQRQGLSNTKLKAFRIILTITLSVILLYGPVIFYLTLKHKITNTQSEKILKLCYVFSVFSEFVQMFLFLQSFQHFGFIWYSLDSVAAPSLASGRWVRVRSLPSTWAEERLRELLGILRTPSSHPDILHRTDCKVNLETVGTEVQGRDNDGDRERDDEVHVLKRFFKDTSVRHSFMLEILSRSDDCLFRKDHMDILTTLKS</sequence>
<dbReference type="AlphaFoldDB" id="A0A6A4SVF6"/>
<comment type="subcellular location">
    <subcellularLocation>
        <location evidence="1">Membrane</location>
        <topology evidence="1">Multi-pass membrane protein</topology>
    </subcellularLocation>
</comment>
<feature type="transmembrane region" description="Helical" evidence="6">
    <location>
        <begin position="206"/>
        <end position="231"/>
    </location>
</feature>
<evidence type="ECO:0008006" key="9">
    <source>
        <dbReference type="Google" id="ProtNLM"/>
    </source>
</evidence>
<organism evidence="7 8">
    <name type="scientific">Scophthalmus maximus</name>
    <name type="common">Turbot</name>
    <name type="synonym">Psetta maxima</name>
    <dbReference type="NCBI Taxonomy" id="52904"/>
    <lineage>
        <taxon>Eukaryota</taxon>
        <taxon>Metazoa</taxon>
        <taxon>Chordata</taxon>
        <taxon>Craniata</taxon>
        <taxon>Vertebrata</taxon>
        <taxon>Euteleostomi</taxon>
        <taxon>Actinopterygii</taxon>
        <taxon>Neopterygii</taxon>
        <taxon>Teleostei</taxon>
        <taxon>Neoteleostei</taxon>
        <taxon>Acanthomorphata</taxon>
        <taxon>Carangaria</taxon>
        <taxon>Pleuronectiformes</taxon>
        <taxon>Pleuronectoidei</taxon>
        <taxon>Scophthalmidae</taxon>
        <taxon>Scophthalmus</taxon>
    </lineage>
</organism>
<feature type="transmembrane region" description="Helical" evidence="6">
    <location>
        <begin position="25"/>
        <end position="47"/>
    </location>
</feature>
<keyword evidence="6" id="KW-0472">Membrane</keyword>
<protein>
    <recommendedName>
        <fullName evidence="9">G-protein coupled receptors family 1 profile domain-containing protein</fullName>
    </recommendedName>
</protein>
<keyword evidence="6" id="KW-0812">Transmembrane</keyword>